<sequence length="157" mass="17837">MDYFLLCNRAWIETLHRVVCVHASDEVLAFSLIDAFSFQYQVKAFLSGDSPPFSAGELEGIASTVNMTTRVVRRLSSSSLRYWILEYLRRQPKGKRYRALVLRFVKDRDATILLTEIGVHASSWMSTGVQIGDEVDVQVEEAHPRDDVLSLKEVEAV</sequence>
<gene>
    <name evidence="1" type="ORF">RND71_031267</name>
</gene>
<keyword evidence="2" id="KW-1185">Reference proteome</keyword>
<dbReference type="EMBL" id="JAVYJV010000017">
    <property type="protein sequence ID" value="KAK4348512.1"/>
    <property type="molecule type" value="Genomic_DNA"/>
</dbReference>
<protein>
    <submittedName>
        <fullName evidence="1">Uncharacterized protein</fullName>
    </submittedName>
</protein>
<name>A0AAE1RDA8_9SOLA</name>
<comment type="caution">
    <text evidence="1">The sequence shown here is derived from an EMBL/GenBank/DDBJ whole genome shotgun (WGS) entry which is preliminary data.</text>
</comment>
<evidence type="ECO:0000313" key="2">
    <source>
        <dbReference type="Proteomes" id="UP001291623"/>
    </source>
</evidence>
<proteinExistence type="predicted"/>
<evidence type="ECO:0000313" key="1">
    <source>
        <dbReference type="EMBL" id="KAK4348512.1"/>
    </source>
</evidence>
<dbReference type="AlphaFoldDB" id="A0AAE1RDA8"/>
<accession>A0AAE1RDA8</accession>
<reference evidence="1" key="1">
    <citation type="submission" date="2023-12" db="EMBL/GenBank/DDBJ databases">
        <title>Genome assembly of Anisodus tanguticus.</title>
        <authorList>
            <person name="Wang Y.-J."/>
        </authorList>
    </citation>
    <scope>NUCLEOTIDE SEQUENCE</scope>
    <source>
        <strain evidence="1">KB-2021</strain>
        <tissue evidence="1">Leaf</tissue>
    </source>
</reference>
<dbReference type="Proteomes" id="UP001291623">
    <property type="component" value="Unassembled WGS sequence"/>
</dbReference>
<organism evidence="1 2">
    <name type="scientific">Anisodus tanguticus</name>
    <dbReference type="NCBI Taxonomy" id="243964"/>
    <lineage>
        <taxon>Eukaryota</taxon>
        <taxon>Viridiplantae</taxon>
        <taxon>Streptophyta</taxon>
        <taxon>Embryophyta</taxon>
        <taxon>Tracheophyta</taxon>
        <taxon>Spermatophyta</taxon>
        <taxon>Magnoliopsida</taxon>
        <taxon>eudicotyledons</taxon>
        <taxon>Gunneridae</taxon>
        <taxon>Pentapetalae</taxon>
        <taxon>asterids</taxon>
        <taxon>lamiids</taxon>
        <taxon>Solanales</taxon>
        <taxon>Solanaceae</taxon>
        <taxon>Solanoideae</taxon>
        <taxon>Hyoscyameae</taxon>
        <taxon>Anisodus</taxon>
    </lineage>
</organism>